<sequence length="884" mass="92549">MLLTLPVIIQVANAAVKEGTTVSAVNGVTVVDINKANDKGISHNFYDKLNVDKNGLIFNNSQNVVNTTLAGEIQGNSNLASGAAKIILNEVTSKNQSTLNGTMEVAGGKAHLIIANPNGISCQGCNFINTENVTLTTGKPDMQNGELKGYAVSQGTIDVKNLTNVSPTELLARYVKVNGKVMAKELSVIAGNNYIDTAGNVTGKVEAGWNFFNIFNSYGIDVAALGGMYADKIKLISTEQGLGVRNAGVIAGGPLGVEITSNGKLINTKAAINSLGNVSIRTANALENEAGTITGELDINIDTNQNALTNSAGGRIATKGNIYIDSGVFNNVNGKIEASNMVAINTHNQTLTNSGKGAHSGIHSAAVLLETGTLDNRNGLIKGHYVGTTSNYIDNSDGTIEATGDMDLTSKSHLYNTKGLIRSTAGHVHINALQGSVTNGTTATADTFSGDSLGIIAGEGGIKIKAAAINNRNGQIATKGDLSLTSSGSVDNYDGKLSSNKSIDITAKSLLNSRAGLVSDENIDIKVDREFLNTLAIVKAKEGYVKVKADSIFNKGSILEGQDVELTADRYIDNSEALMVANKKLTLNAGTYVDNRNGYEFAGIHGNYLGMPQQKGGMVGRAGVEINAATLINSNSRIIGEAGPINLNISGDINNNYGKILANAGEASIHANYINNNYALISGKGTMTIDAVSMDNRSSGTIVEDNLTGVVEGHQGLTLNLNNTFTNYGWINSESGNVTVNVKQGILSNRNTIHAKGDVSVSAKNAVTNYKDIDAGKKLTVKSDGYITNNHQSNMNSGEVTLITAKGDITNKANLVSDKLVIVESEKNVYNYGKLHSVNNVQVTANSILNSGNNAVLGGFKGTELNSGKVNNISGIVLETEGPK</sequence>
<evidence type="ECO:0000259" key="1">
    <source>
        <dbReference type="SMART" id="SM00912"/>
    </source>
</evidence>
<evidence type="ECO:0000313" key="2">
    <source>
        <dbReference type="EMBL" id="QHM70550.1"/>
    </source>
</evidence>
<accession>A0A6P1PVL3</accession>
<dbReference type="InterPro" id="IPR011050">
    <property type="entry name" value="Pectin_lyase_fold/virulence"/>
</dbReference>
<dbReference type="NCBIfam" id="TIGR01901">
    <property type="entry name" value="adhes_NPXG"/>
    <property type="match status" value="1"/>
</dbReference>
<dbReference type="SMART" id="SM00912">
    <property type="entry name" value="Haemagg_act"/>
    <property type="match status" value="1"/>
</dbReference>
<dbReference type="Pfam" id="PF05594">
    <property type="entry name" value="Fil_haemagg"/>
    <property type="match status" value="2"/>
</dbReference>
<dbReference type="InterPro" id="IPR012334">
    <property type="entry name" value="Pectin_lyas_fold"/>
</dbReference>
<dbReference type="GO" id="GO:0016787">
    <property type="term" value="F:hydrolase activity"/>
    <property type="evidence" value="ECO:0007669"/>
    <property type="project" value="UniProtKB-KW"/>
</dbReference>
<dbReference type="OrthoDB" id="2664633at2"/>
<protein>
    <submittedName>
        <fullName evidence="2">tRNA nuclease CdiA-2</fullName>
        <ecNumber evidence="2">3.1.-.-</ecNumber>
    </submittedName>
</protein>
<name>A0A6P1PVL3_9GAMM</name>
<reference evidence="2 3" key="1">
    <citation type="submission" date="2018-03" db="EMBL/GenBank/DDBJ databases">
        <title>Pantoea intestinalis SRCM103226 isolated form the mealworm.</title>
        <authorList>
            <person name="Jeong D.-Y."/>
            <person name="Kim J.W."/>
        </authorList>
    </citation>
    <scope>NUCLEOTIDE SEQUENCE [LARGE SCALE GENOMIC DNA]</scope>
    <source>
        <strain evidence="2 3">SRCM103226</strain>
    </source>
</reference>
<dbReference type="NCBIfam" id="TIGR01731">
    <property type="entry name" value="fil_hemag_20aa"/>
    <property type="match status" value="8"/>
</dbReference>
<dbReference type="Pfam" id="PF05860">
    <property type="entry name" value="TPS"/>
    <property type="match status" value="1"/>
</dbReference>
<dbReference type="Gene3D" id="2.160.20.10">
    <property type="entry name" value="Single-stranded right-handed beta-helix, Pectin lyase-like"/>
    <property type="match status" value="1"/>
</dbReference>
<dbReference type="InterPro" id="IPR008619">
    <property type="entry name" value="Filamentous_hemagglutn_rpt"/>
</dbReference>
<dbReference type="KEGG" id="mint:C7M51_00826"/>
<keyword evidence="2" id="KW-0378">Hydrolase</keyword>
<dbReference type="InterPro" id="IPR008638">
    <property type="entry name" value="FhaB/CdiA-like_TPS"/>
</dbReference>
<proteinExistence type="predicted"/>
<dbReference type="InterPro" id="IPR010069">
    <property type="entry name" value="CdiA_FHA1_rpt"/>
</dbReference>
<dbReference type="AlphaFoldDB" id="A0A6P1PVL3"/>
<dbReference type="EC" id="3.1.-.-" evidence="2"/>
<gene>
    <name evidence="2" type="primary">cdiA2_1</name>
    <name evidence="2" type="ORF">C7M51_00826</name>
</gene>
<dbReference type="EMBL" id="CP028271">
    <property type="protein sequence ID" value="QHM70550.1"/>
    <property type="molecule type" value="Genomic_DNA"/>
</dbReference>
<dbReference type="SUPFAM" id="SSF51126">
    <property type="entry name" value="Pectin lyase-like"/>
    <property type="match status" value="1"/>
</dbReference>
<evidence type="ECO:0000313" key="3">
    <source>
        <dbReference type="Proteomes" id="UP000464053"/>
    </source>
</evidence>
<feature type="domain" description="Filamentous haemagglutinin FhaB/tRNA nuclease CdiA-like TPS" evidence="1">
    <location>
        <begin position="25"/>
        <end position="145"/>
    </location>
</feature>
<organism evidence="2 3">
    <name type="scientific">Mixta intestinalis</name>
    <dbReference type="NCBI Taxonomy" id="1615494"/>
    <lineage>
        <taxon>Bacteria</taxon>
        <taxon>Pseudomonadati</taxon>
        <taxon>Pseudomonadota</taxon>
        <taxon>Gammaproteobacteria</taxon>
        <taxon>Enterobacterales</taxon>
        <taxon>Erwiniaceae</taxon>
        <taxon>Mixta</taxon>
    </lineage>
</organism>
<dbReference type="Proteomes" id="UP000464053">
    <property type="component" value="Chromosome"/>
</dbReference>
<keyword evidence="3" id="KW-1185">Reference proteome</keyword>